<keyword evidence="7 10" id="KW-0443">Lipid metabolism</keyword>
<evidence type="ECO:0000256" key="9">
    <source>
        <dbReference type="ARBA" id="ARBA00023211"/>
    </source>
</evidence>
<dbReference type="GO" id="GO:0016787">
    <property type="term" value="F:hydrolase activity"/>
    <property type="evidence" value="ECO:0007669"/>
    <property type="project" value="UniProtKB-KW"/>
</dbReference>
<evidence type="ECO:0000256" key="7">
    <source>
        <dbReference type="ARBA" id="ARBA00023098"/>
    </source>
</evidence>
<keyword evidence="2 10" id="KW-0444">Lipid biosynthesis</keyword>
<comment type="similarity">
    <text evidence="10">Belongs to the LpxH family.</text>
</comment>
<dbReference type="NCBIfam" id="NF003743">
    <property type="entry name" value="PRK05340.1"/>
    <property type="match status" value="1"/>
</dbReference>
<comment type="cofactor">
    <cofactor evidence="10">
        <name>Mn(2+)</name>
        <dbReference type="ChEBI" id="CHEBI:29035"/>
    </cofactor>
    <text evidence="10">Binds 2 Mn(2+) ions per subunit in a binuclear metal center.</text>
</comment>
<feature type="binding site" evidence="10">
    <location>
        <position position="195"/>
    </location>
    <ligand>
        <name>substrate</name>
    </ligand>
</feature>
<evidence type="ECO:0000256" key="10">
    <source>
        <dbReference type="HAMAP-Rule" id="MF_00575"/>
    </source>
</evidence>
<feature type="binding site" evidence="10">
    <location>
        <position position="11"/>
    </location>
    <ligand>
        <name>Mn(2+)</name>
        <dbReference type="ChEBI" id="CHEBI:29035"/>
        <label>1</label>
    </ligand>
</feature>
<keyword evidence="3 10" id="KW-0997">Cell inner membrane</keyword>
<feature type="binding site" evidence="10">
    <location>
        <position position="42"/>
    </location>
    <ligand>
        <name>Mn(2+)</name>
        <dbReference type="ChEBI" id="CHEBI:29035"/>
        <label>1</label>
    </ligand>
</feature>
<dbReference type="InterPro" id="IPR004843">
    <property type="entry name" value="Calcineurin-like_PHP"/>
</dbReference>
<comment type="function">
    <text evidence="10">Hydrolyzes the pyrophosphate bond of UDP-2,3-diacylglucosamine to yield 2,3-diacylglucosamine 1-phosphate (lipid X) and UMP by catalyzing the attack of water at the alpha-P atom. Involved in the biosynthesis of lipid A, a phosphorylated glycolipid that anchors the lipopolysaccharide to the outer membrane of the cell.</text>
</comment>
<keyword evidence="8 10" id="KW-0472">Membrane</keyword>
<feature type="binding site" evidence="10">
    <location>
        <position position="164"/>
    </location>
    <ligand>
        <name>substrate</name>
    </ligand>
</feature>
<keyword evidence="13" id="KW-1185">Reference proteome</keyword>
<evidence type="ECO:0000256" key="4">
    <source>
        <dbReference type="ARBA" id="ARBA00022556"/>
    </source>
</evidence>
<feature type="binding site" evidence="10">
    <location>
        <position position="122"/>
    </location>
    <ligand>
        <name>substrate</name>
    </ligand>
</feature>
<dbReference type="RefSeq" id="WP_311368036.1">
    <property type="nucleotide sequence ID" value="NZ_JAVRHX010000001.1"/>
</dbReference>
<feature type="domain" description="Calcineurin-like phosphoesterase" evidence="11">
    <location>
        <begin position="4"/>
        <end position="199"/>
    </location>
</feature>
<dbReference type="InterPro" id="IPR010138">
    <property type="entry name" value="UDP-diacylglucosamine_Hdrlase"/>
</dbReference>
<sequence>MPHTLFISDLHLSAERPDIAQCFFTFMQNEAPLAESLYILGDLFEYWIGDDDKTPFSESIAQSISRVAETTPVFFIHGNRDFAIRDSFAKRCNMTLLPEQFVIDLYGRRTLLSHGDELCTRDLAYMKFRKKSRGWWWPRLMLALPLKVRKYLAQKGRKVSQNNQLHLTEEIMDVTPSEVVKAMEHHNAELFIHGHTHRPNTHELRINNKEVKRIVLGDWYSQGSVLRACSRKMSLEKREFDSKLD</sequence>
<dbReference type="HAMAP" id="MF_00575">
    <property type="entry name" value="LpxH"/>
    <property type="match status" value="1"/>
</dbReference>
<feature type="binding site" evidence="10">
    <location>
        <position position="42"/>
    </location>
    <ligand>
        <name>Mn(2+)</name>
        <dbReference type="ChEBI" id="CHEBI:29035"/>
        <label>2</label>
    </ligand>
</feature>
<evidence type="ECO:0000313" key="13">
    <source>
        <dbReference type="Proteomes" id="UP001253545"/>
    </source>
</evidence>
<reference evidence="12 13" key="1">
    <citation type="submission" date="2023-09" db="EMBL/GenBank/DDBJ databases">
        <authorList>
            <person name="Rey-Velasco X."/>
        </authorList>
    </citation>
    <scope>NUCLEOTIDE SEQUENCE [LARGE SCALE GENOMIC DNA]</scope>
    <source>
        <strain evidence="12 13">P117</strain>
    </source>
</reference>
<protein>
    <recommendedName>
        <fullName evidence="10">UDP-2,3-diacylglucosamine hydrolase</fullName>
        <ecNumber evidence="10">3.6.1.54</ecNumber>
    </recommendedName>
    <alternativeName>
        <fullName evidence="10">UDP-2,3-diacylglucosamine diphosphatase</fullName>
    </alternativeName>
</protein>
<feature type="binding site" evidence="10">
    <location>
        <begin position="79"/>
        <end position="80"/>
    </location>
    <ligand>
        <name>substrate</name>
    </ligand>
</feature>
<dbReference type="Gene3D" id="3.60.21.10">
    <property type="match status" value="1"/>
</dbReference>
<feature type="binding site" evidence="10">
    <location>
        <position position="114"/>
    </location>
    <ligand>
        <name>Mn(2+)</name>
        <dbReference type="ChEBI" id="CHEBI:29035"/>
        <label>2</label>
    </ligand>
</feature>
<evidence type="ECO:0000259" key="11">
    <source>
        <dbReference type="Pfam" id="PF00149"/>
    </source>
</evidence>
<dbReference type="SUPFAM" id="SSF56300">
    <property type="entry name" value="Metallo-dependent phosphatases"/>
    <property type="match status" value="1"/>
</dbReference>
<evidence type="ECO:0000256" key="1">
    <source>
        <dbReference type="ARBA" id="ARBA00022475"/>
    </source>
</evidence>
<evidence type="ECO:0000256" key="5">
    <source>
        <dbReference type="ARBA" id="ARBA00022723"/>
    </source>
</evidence>
<feature type="binding site" evidence="10">
    <location>
        <position position="160"/>
    </location>
    <ligand>
        <name>substrate</name>
    </ligand>
</feature>
<dbReference type="EMBL" id="JAVRHX010000001">
    <property type="protein sequence ID" value="MDT0594569.1"/>
    <property type="molecule type" value="Genomic_DNA"/>
</dbReference>
<evidence type="ECO:0000256" key="3">
    <source>
        <dbReference type="ARBA" id="ARBA00022519"/>
    </source>
</evidence>
<dbReference type="EC" id="3.6.1.54" evidence="10"/>
<feature type="binding site" evidence="10">
    <location>
        <position position="195"/>
    </location>
    <ligand>
        <name>Mn(2+)</name>
        <dbReference type="ChEBI" id="CHEBI:29035"/>
        <label>2</label>
    </ligand>
</feature>
<gene>
    <name evidence="10" type="primary">lpxH</name>
    <name evidence="12" type="ORF">RM552_06915</name>
</gene>
<dbReference type="InterPro" id="IPR029052">
    <property type="entry name" value="Metallo-depent_PP-like"/>
</dbReference>
<dbReference type="InterPro" id="IPR043461">
    <property type="entry name" value="LpxH-like"/>
</dbReference>
<name>A0ABU2ZPL7_9ALTE</name>
<comment type="caution">
    <text evidence="10">Lacks conserved residue(s) required for the propagation of feature annotation.</text>
</comment>
<feature type="binding site" evidence="10">
    <location>
        <position position="197"/>
    </location>
    <ligand>
        <name>Mn(2+)</name>
        <dbReference type="ChEBI" id="CHEBI:29035"/>
        <label>1</label>
    </ligand>
</feature>
<keyword evidence="1 10" id="KW-1003">Cell membrane</keyword>
<feature type="binding site" evidence="10">
    <location>
        <position position="9"/>
    </location>
    <ligand>
        <name>Mn(2+)</name>
        <dbReference type="ChEBI" id="CHEBI:29035"/>
        <label>1</label>
    </ligand>
</feature>
<comment type="subcellular location">
    <subcellularLocation>
        <location evidence="10">Cell inner membrane</location>
        <topology evidence="10">Peripheral membrane protein</topology>
        <orientation evidence="10">Cytoplasmic side</orientation>
    </subcellularLocation>
</comment>
<evidence type="ECO:0000313" key="12">
    <source>
        <dbReference type="EMBL" id="MDT0594569.1"/>
    </source>
</evidence>
<dbReference type="CDD" id="cd07398">
    <property type="entry name" value="MPP_YbbF-LpxH"/>
    <property type="match status" value="1"/>
</dbReference>
<dbReference type="Pfam" id="PF00149">
    <property type="entry name" value="Metallophos"/>
    <property type="match status" value="1"/>
</dbReference>
<keyword evidence="9 10" id="KW-0464">Manganese</keyword>
<dbReference type="NCBIfam" id="TIGR01854">
    <property type="entry name" value="lipid_A_lpxH"/>
    <property type="match status" value="1"/>
</dbReference>
<comment type="pathway">
    <text evidence="10">Glycolipid biosynthesis; lipid IV(A) biosynthesis; lipid IV(A) from (3R)-3-hydroxytetradecanoyl-[acyl-carrier-protein] and UDP-N-acetyl-alpha-D-glucosamine: step 4/6.</text>
</comment>
<dbReference type="PANTHER" id="PTHR34990:SF1">
    <property type="entry name" value="UDP-2,3-DIACYLGLUCOSAMINE HYDROLASE"/>
    <property type="match status" value="1"/>
</dbReference>
<proteinExistence type="inferred from homology"/>
<accession>A0ABU2ZPL7</accession>
<comment type="caution">
    <text evidence="12">The sequence shown here is derived from an EMBL/GenBank/DDBJ whole genome shotgun (WGS) entry which is preliminary data.</text>
</comment>
<keyword evidence="5 10" id="KW-0479">Metal-binding</keyword>
<evidence type="ECO:0000256" key="6">
    <source>
        <dbReference type="ARBA" id="ARBA00022801"/>
    </source>
</evidence>
<organism evidence="12 13">
    <name type="scientific">Glaciecola petra</name>
    <dbReference type="NCBI Taxonomy" id="3075602"/>
    <lineage>
        <taxon>Bacteria</taxon>
        <taxon>Pseudomonadati</taxon>
        <taxon>Pseudomonadota</taxon>
        <taxon>Gammaproteobacteria</taxon>
        <taxon>Alteromonadales</taxon>
        <taxon>Alteromonadaceae</taxon>
        <taxon>Glaciecola</taxon>
    </lineage>
</organism>
<comment type="catalytic activity">
    <reaction evidence="10">
        <text>UDP-2-N,3-O-bis[(3R)-3-hydroxytetradecanoyl]-alpha-D-glucosamine + H2O = 2-N,3-O-bis[(3R)-3-hydroxytetradecanoyl]-alpha-D-glucosaminyl 1-phosphate + UMP + 2 H(+)</text>
        <dbReference type="Rhea" id="RHEA:25213"/>
        <dbReference type="ChEBI" id="CHEBI:15377"/>
        <dbReference type="ChEBI" id="CHEBI:15378"/>
        <dbReference type="ChEBI" id="CHEBI:57865"/>
        <dbReference type="ChEBI" id="CHEBI:57957"/>
        <dbReference type="ChEBI" id="CHEBI:78847"/>
        <dbReference type="EC" id="3.6.1.54"/>
    </reaction>
</comment>
<feature type="binding site" evidence="10">
    <location>
        <position position="79"/>
    </location>
    <ligand>
        <name>Mn(2+)</name>
        <dbReference type="ChEBI" id="CHEBI:29035"/>
        <label>2</label>
    </ligand>
</feature>
<keyword evidence="6 10" id="KW-0378">Hydrolase</keyword>
<evidence type="ECO:0000256" key="2">
    <source>
        <dbReference type="ARBA" id="ARBA00022516"/>
    </source>
</evidence>
<keyword evidence="4 10" id="KW-0441">Lipid A biosynthesis</keyword>
<dbReference type="PANTHER" id="PTHR34990">
    <property type="entry name" value="UDP-2,3-DIACYLGLUCOSAMINE HYDROLASE-RELATED"/>
    <property type="match status" value="1"/>
</dbReference>
<evidence type="ECO:0000256" key="8">
    <source>
        <dbReference type="ARBA" id="ARBA00023136"/>
    </source>
</evidence>
<dbReference type="Proteomes" id="UP001253545">
    <property type="component" value="Unassembled WGS sequence"/>
</dbReference>